<sequence length="151" mass="16534">MYGKASTGNRAGEEGIQYKAWLRGELGRRGGWEQGRTGDENDGEGSPYKGATMGKKHINDMFWRQGGEEKITLTTAPLSLMSVLAWNCRGLGTPPAIRTLTKEVKKQNPVVVFLVKTKANTDRMKGFQQKLGFTQGIIILSDDQSGGLAML</sequence>
<dbReference type="InterPro" id="IPR036691">
    <property type="entry name" value="Endo/exonu/phosph_ase_sf"/>
</dbReference>
<evidence type="ECO:0000313" key="3">
    <source>
        <dbReference type="Proteomes" id="UP001324115"/>
    </source>
</evidence>
<keyword evidence="3" id="KW-1185">Reference proteome</keyword>
<gene>
    <name evidence="2" type="ORF">RGQ29_017028</name>
</gene>
<evidence type="ECO:0000256" key="1">
    <source>
        <dbReference type="SAM" id="MobiDB-lite"/>
    </source>
</evidence>
<reference evidence="2 3" key="1">
    <citation type="journal article" date="2023" name="G3 (Bethesda)">
        <title>A haplotype-resolved chromosome-scale genome for Quercus rubra L. provides insights into the genetics of adaptive traits for red oak species.</title>
        <authorList>
            <person name="Kapoor B."/>
            <person name="Jenkins J."/>
            <person name="Schmutz J."/>
            <person name="Zhebentyayeva T."/>
            <person name="Kuelheim C."/>
            <person name="Coggeshall M."/>
            <person name="Heim C."/>
            <person name="Lasky J.R."/>
            <person name="Leites L."/>
            <person name="Islam-Faridi N."/>
            <person name="Romero-Severson J."/>
            <person name="DeLeo V.L."/>
            <person name="Lucas S.M."/>
            <person name="Lazic D."/>
            <person name="Gailing O."/>
            <person name="Carlson J."/>
            <person name="Staton M."/>
        </authorList>
    </citation>
    <scope>NUCLEOTIDE SEQUENCE [LARGE SCALE GENOMIC DNA]</scope>
    <source>
        <strain evidence="2">Pseudo-F2</strain>
    </source>
</reference>
<dbReference type="Proteomes" id="UP001324115">
    <property type="component" value="Unassembled WGS sequence"/>
</dbReference>
<comment type="caution">
    <text evidence="2">The sequence shown here is derived from an EMBL/GenBank/DDBJ whole genome shotgun (WGS) entry which is preliminary data.</text>
</comment>
<evidence type="ECO:0000313" key="2">
    <source>
        <dbReference type="EMBL" id="KAK4592725.1"/>
    </source>
</evidence>
<protein>
    <submittedName>
        <fullName evidence="2">Uncharacterized protein</fullName>
    </submittedName>
</protein>
<dbReference type="EMBL" id="JAXUIC010000004">
    <property type="protein sequence ID" value="KAK4592725.1"/>
    <property type="molecule type" value="Genomic_DNA"/>
</dbReference>
<proteinExistence type="predicted"/>
<feature type="region of interest" description="Disordered" evidence="1">
    <location>
        <begin position="29"/>
        <end position="51"/>
    </location>
</feature>
<accession>A0AAN7FG43</accession>
<dbReference type="AlphaFoldDB" id="A0AAN7FG43"/>
<name>A0AAN7FG43_QUERU</name>
<organism evidence="2 3">
    <name type="scientific">Quercus rubra</name>
    <name type="common">Northern red oak</name>
    <name type="synonym">Quercus borealis</name>
    <dbReference type="NCBI Taxonomy" id="3512"/>
    <lineage>
        <taxon>Eukaryota</taxon>
        <taxon>Viridiplantae</taxon>
        <taxon>Streptophyta</taxon>
        <taxon>Embryophyta</taxon>
        <taxon>Tracheophyta</taxon>
        <taxon>Spermatophyta</taxon>
        <taxon>Magnoliopsida</taxon>
        <taxon>eudicotyledons</taxon>
        <taxon>Gunneridae</taxon>
        <taxon>Pentapetalae</taxon>
        <taxon>rosids</taxon>
        <taxon>fabids</taxon>
        <taxon>Fagales</taxon>
        <taxon>Fagaceae</taxon>
        <taxon>Quercus</taxon>
    </lineage>
</organism>
<feature type="compositionally biased region" description="Basic and acidic residues" evidence="1">
    <location>
        <begin position="29"/>
        <end position="39"/>
    </location>
</feature>
<dbReference type="Gene3D" id="3.60.10.10">
    <property type="entry name" value="Endonuclease/exonuclease/phosphatase"/>
    <property type="match status" value="1"/>
</dbReference>